<evidence type="ECO:0000256" key="3">
    <source>
        <dbReference type="ARBA" id="ARBA00022679"/>
    </source>
</evidence>
<feature type="domain" description="Aminotransferase class I/classII large" evidence="5">
    <location>
        <begin position="32"/>
        <end position="356"/>
    </location>
</feature>
<dbReference type="CDD" id="cd00609">
    <property type="entry name" value="AAT_like"/>
    <property type="match status" value="1"/>
</dbReference>
<keyword evidence="2 4" id="KW-0032">Aminotransferase</keyword>
<dbReference type="Proteomes" id="UP000217194">
    <property type="component" value="Chromosome"/>
</dbReference>
<proteinExistence type="inferred from homology"/>
<dbReference type="GO" id="GO:0030170">
    <property type="term" value="F:pyridoxal phosphate binding"/>
    <property type="evidence" value="ECO:0007669"/>
    <property type="project" value="InterPro"/>
</dbReference>
<evidence type="ECO:0000256" key="1">
    <source>
        <dbReference type="ARBA" id="ARBA00001933"/>
    </source>
</evidence>
<reference evidence="6 7" key="1">
    <citation type="submission" date="2016-07" db="EMBL/GenBank/DDBJ databases">
        <title>High microdiversification within the ubiquitous acI lineage of Actinobacteria.</title>
        <authorList>
            <person name="Neuenschwander S.M."/>
            <person name="Salcher M."/>
            <person name="Ghai R."/>
            <person name="Pernthaler J."/>
        </authorList>
    </citation>
    <scope>NUCLEOTIDE SEQUENCE [LARGE SCALE GENOMIC DNA]</scope>
    <source>
        <strain evidence="6">MMS-IIB-76</strain>
    </source>
</reference>
<dbReference type="EC" id="2.6.1.-" evidence="4"/>
<dbReference type="InterPro" id="IPR015421">
    <property type="entry name" value="PyrdxlP-dep_Trfase_major"/>
</dbReference>
<dbReference type="Gene3D" id="3.90.1150.10">
    <property type="entry name" value="Aspartate Aminotransferase, domain 1"/>
    <property type="match status" value="1"/>
</dbReference>
<organism evidence="6 7">
    <name type="scientific">Candidatus Planktophila versatilis</name>
    <dbReference type="NCBI Taxonomy" id="1884905"/>
    <lineage>
        <taxon>Bacteria</taxon>
        <taxon>Bacillati</taxon>
        <taxon>Actinomycetota</taxon>
        <taxon>Actinomycetes</taxon>
        <taxon>Candidatus Nanopelagicales</taxon>
        <taxon>Candidatus Nanopelagicaceae</taxon>
        <taxon>Candidatus Planktophila</taxon>
    </lineage>
</organism>
<dbReference type="AlphaFoldDB" id="A0AAC9YWR5"/>
<dbReference type="PANTHER" id="PTHR42832">
    <property type="entry name" value="AMINO ACID AMINOTRANSFERASE"/>
    <property type="match status" value="1"/>
</dbReference>
<dbReference type="InterPro" id="IPR015424">
    <property type="entry name" value="PyrdxlP-dep_Trfase"/>
</dbReference>
<dbReference type="Pfam" id="PF00155">
    <property type="entry name" value="Aminotran_1_2"/>
    <property type="match status" value="1"/>
</dbReference>
<dbReference type="InterPro" id="IPR019880">
    <property type="entry name" value="OxyQ"/>
</dbReference>
<dbReference type="NCBIfam" id="TIGR03539">
    <property type="entry name" value="DapC_actino"/>
    <property type="match status" value="1"/>
</dbReference>
<dbReference type="Gene3D" id="3.40.640.10">
    <property type="entry name" value="Type I PLP-dependent aspartate aminotransferase-like (Major domain)"/>
    <property type="match status" value="1"/>
</dbReference>
<gene>
    <name evidence="6" type="ORF">A1sIIB76_04875</name>
</gene>
<dbReference type="InterPro" id="IPR015422">
    <property type="entry name" value="PyrdxlP-dep_Trfase_small"/>
</dbReference>
<sequence length="363" mass="39455">MSLLLRQKLPDFPWDALAPYGEIARKHPQGAIDLSVGTPVDPTPEFIQQALRQSSDSPSYPVTMGTQELRTAIHHWATTTLGASGDFAVLPLIGSKEFVAWLPTFLESATVLYPRIAYPTYLVGALLAQAKPTDVDIDAAAWPKADMAWVNSPSNPTGRVHSESELRAAIEWSRKNKSVVVSDECYLEFGDTKTPTSILRYTDGDNTNVLGVYSLSKRSSMAGYRAAFVVGDPQLIARILEVRKHAGMMVSLPVQHAMVAALSDSKHVAEQRGRYNARRTRLAPALISAGFSIDHSEAGLYIWATRNESSWDSVAWLAALGILATPGVFYGQAGENHIRIALTATDQQIATAAERILAKVSAP</sequence>
<dbReference type="SUPFAM" id="SSF53383">
    <property type="entry name" value="PLP-dependent transferases"/>
    <property type="match status" value="1"/>
</dbReference>
<dbReference type="EMBL" id="CP016778">
    <property type="protein sequence ID" value="ASY22881.1"/>
    <property type="molecule type" value="Genomic_DNA"/>
</dbReference>
<dbReference type="PROSITE" id="PS00105">
    <property type="entry name" value="AA_TRANSFER_CLASS_1"/>
    <property type="match status" value="1"/>
</dbReference>
<dbReference type="InterPro" id="IPR004838">
    <property type="entry name" value="NHTrfase_class1_PyrdxlP-BS"/>
</dbReference>
<evidence type="ECO:0000256" key="4">
    <source>
        <dbReference type="RuleBase" id="RU000481"/>
    </source>
</evidence>
<evidence type="ECO:0000313" key="6">
    <source>
        <dbReference type="EMBL" id="ASY22881.1"/>
    </source>
</evidence>
<evidence type="ECO:0000256" key="2">
    <source>
        <dbReference type="ARBA" id="ARBA00022576"/>
    </source>
</evidence>
<comment type="cofactor">
    <cofactor evidence="1 4">
        <name>pyridoxal 5'-phosphate</name>
        <dbReference type="ChEBI" id="CHEBI:597326"/>
    </cofactor>
</comment>
<dbReference type="InterPro" id="IPR050881">
    <property type="entry name" value="LL-DAP_aminotransferase"/>
</dbReference>
<keyword evidence="3 4" id="KW-0808">Transferase</keyword>
<dbReference type="RefSeq" id="WP_095697133.1">
    <property type="nucleotide sequence ID" value="NZ_CP016778.1"/>
</dbReference>
<comment type="similarity">
    <text evidence="4">Belongs to the class-I pyridoxal-phosphate-dependent aminotransferase family.</text>
</comment>
<dbReference type="GO" id="GO:0008483">
    <property type="term" value="F:transaminase activity"/>
    <property type="evidence" value="ECO:0007669"/>
    <property type="project" value="UniProtKB-KW"/>
</dbReference>
<protein>
    <recommendedName>
        <fullName evidence="4">Aminotransferase</fullName>
        <ecNumber evidence="4">2.6.1.-</ecNumber>
    </recommendedName>
</protein>
<dbReference type="PANTHER" id="PTHR42832:SF3">
    <property type="entry name" value="L-GLUTAMINE--4-(METHYLSULFANYL)-2-OXOBUTANOATE AMINOTRANSFERASE"/>
    <property type="match status" value="1"/>
</dbReference>
<accession>A0AAC9YWR5</accession>
<name>A0AAC9YWR5_9ACTN</name>
<dbReference type="InterPro" id="IPR004839">
    <property type="entry name" value="Aminotransferase_I/II_large"/>
</dbReference>
<evidence type="ECO:0000259" key="5">
    <source>
        <dbReference type="Pfam" id="PF00155"/>
    </source>
</evidence>
<evidence type="ECO:0000313" key="7">
    <source>
        <dbReference type="Proteomes" id="UP000217194"/>
    </source>
</evidence>